<gene>
    <name evidence="1" type="ORF">CR513_00334</name>
</gene>
<organism evidence="1 2">
    <name type="scientific">Mucuna pruriens</name>
    <name type="common">Velvet bean</name>
    <name type="synonym">Dolichos pruriens</name>
    <dbReference type="NCBI Taxonomy" id="157652"/>
    <lineage>
        <taxon>Eukaryota</taxon>
        <taxon>Viridiplantae</taxon>
        <taxon>Streptophyta</taxon>
        <taxon>Embryophyta</taxon>
        <taxon>Tracheophyta</taxon>
        <taxon>Spermatophyta</taxon>
        <taxon>Magnoliopsida</taxon>
        <taxon>eudicotyledons</taxon>
        <taxon>Gunneridae</taxon>
        <taxon>Pentapetalae</taxon>
        <taxon>rosids</taxon>
        <taxon>fabids</taxon>
        <taxon>Fabales</taxon>
        <taxon>Fabaceae</taxon>
        <taxon>Papilionoideae</taxon>
        <taxon>50 kb inversion clade</taxon>
        <taxon>NPAAA clade</taxon>
        <taxon>indigoferoid/millettioid clade</taxon>
        <taxon>Phaseoleae</taxon>
        <taxon>Mucuna</taxon>
    </lineage>
</organism>
<proteinExistence type="predicted"/>
<dbReference type="Proteomes" id="UP000257109">
    <property type="component" value="Unassembled WGS sequence"/>
</dbReference>
<dbReference type="AlphaFoldDB" id="A0A371IHT8"/>
<name>A0A371IHT8_MUCPR</name>
<accession>A0A371IHT8</accession>
<feature type="non-terminal residue" evidence="1">
    <location>
        <position position="74"/>
    </location>
</feature>
<dbReference type="EMBL" id="QJKJ01000051">
    <property type="protein sequence ID" value="RDY14583.1"/>
    <property type="molecule type" value="Genomic_DNA"/>
</dbReference>
<comment type="caution">
    <text evidence="1">The sequence shown here is derived from an EMBL/GenBank/DDBJ whole genome shotgun (WGS) entry which is preliminary data.</text>
</comment>
<feature type="non-terminal residue" evidence="1">
    <location>
        <position position="1"/>
    </location>
</feature>
<protein>
    <submittedName>
        <fullName evidence="1">Uncharacterized protein</fullName>
    </submittedName>
</protein>
<keyword evidence="2" id="KW-1185">Reference proteome</keyword>
<evidence type="ECO:0000313" key="2">
    <source>
        <dbReference type="Proteomes" id="UP000257109"/>
    </source>
</evidence>
<evidence type="ECO:0000313" key="1">
    <source>
        <dbReference type="EMBL" id="RDY14583.1"/>
    </source>
</evidence>
<sequence>MRLGARVPYRNIQGVINTIVSGFGGVRSMSFTKRQHLRVTQSVNVVANKSVRTLPSITFINTNFMGVDLNKDDP</sequence>
<reference evidence="1" key="1">
    <citation type="submission" date="2018-05" db="EMBL/GenBank/DDBJ databases">
        <title>Draft genome of Mucuna pruriens seed.</title>
        <authorList>
            <person name="Nnadi N.E."/>
            <person name="Vos R."/>
            <person name="Hasami M.H."/>
            <person name="Devisetty U.K."/>
            <person name="Aguiy J.C."/>
        </authorList>
    </citation>
    <scope>NUCLEOTIDE SEQUENCE [LARGE SCALE GENOMIC DNA]</scope>
    <source>
        <strain evidence="1">JCA_2017</strain>
    </source>
</reference>